<dbReference type="GeneID" id="54420178"/>
<evidence type="ECO:0000313" key="3">
    <source>
        <dbReference type="Proteomes" id="UP000504638"/>
    </source>
</evidence>
<proteinExistence type="predicted"/>
<evidence type="ECO:0000313" key="4">
    <source>
        <dbReference type="RefSeq" id="XP_033533278.1"/>
    </source>
</evidence>
<keyword evidence="3" id="KW-1185">Reference proteome</keyword>
<feature type="compositionally biased region" description="Polar residues" evidence="1">
    <location>
        <begin position="8"/>
        <end position="34"/>
    </location>
</feature>
<organism evidence="2">
    <name type="scientific">Eremomyces bilateralis CBS 781.70</name>
    <dbReference type="NCBI Taxonomy" id="1392243"/>
    <lineage>
        <taxon>Eukaryota</taxon>
        <taxon>Fungi</taxon>
        <taxon>Dikarya</taxon>
        <taxon>Ascomycota</taxon>
        <taxon>Pezizomycotina</taxon>
        <taxon>Dothideomycetes</taxon>
        <taxon>Dothideomycetes incertae sedis</taxon>
        <taxon>Eremomycetales</taxon>
        <taxon>Eremomycetaceae</taxon>
        <taxon>Eremomyces</taxon>
    </lineage>
</organism>
<dbReference type="RefSeq" id="XP_033533278.1">
    <property type="nucleotide sequence ID" value="XM_033679608.1"/>
</dbReference>
<protein>
    <submittedName>
        <fullName evidence="2 4">Uncharacterized protein</fullName>
    </submittedName>
</protein>
<reference evidence="4" key="2">
    <citation type="submission" date="2020-04" db="EMBL/GenBank/DDBJ databases">
        <authorList>
            <consortium name="NCBI Genome Project"/>
        </authorList>
    </citation>
    <scope>NUCLEOTIDE SEQUENCE</scope>
    <source>
        <strain evidence="4">CBS 781.70</strain>
    </source>
</reference>
<dbReference type="EMBL" id="ML975160">
    <property type="protein sequence ID" value="KAF1811647.1"/>
    <property type="molecule type" value="Genomic_DNA"/>
</dbReference>
<feature type="region of interest" description="Disordered" evidence="1">
    <location>
        <begin position="219"/>
        <end position="247"/>
    </location>
</feature>
<dbReference type="AlphaFoldDB" id="A0A6G1G0K9"/>
<gene>
    <name evidence="2 4" type="ORF">P152DRAFT_459112</name>
</gene>
<sequence length="247" mass="26796">MGGVAAGTCNQSSTSPAINRTTGRGSASTDTRPASDSVIGYPECFSVPSASLICHQGDPSPLALVLHHQTLEFGCVPGTRRHSSRLWLRRTWMPSQVLPFLLIINQEISAQGLETRIEMQIAITSFMAPWRAAQSSNPLFFSSGRGPAGIPELLEPYSLRCQYTTVLGMRAPCIRIPFNSIGLDIQLSTRPIHNSTCSAQNAQMLDTYPKFPMLCSSTRDALPNSSHPPPNNQNLVPTRTSASHSHP</sequence>
<evidence type="ECO:0000256" key="1">
    <source>
        <dbReference type="SAM" id="MobiDB-lite"/>
    </source>
</evidence>
<feature type="region of interest" description="Disordered" evidence="1">
    <location>
        <begin position="1"/>
        <end position="34"/>
    </location>
</feature>
<accession>A0A6G1G0K9</accession>
<evidence type="ECO:0000313" key="2">
    <source>
        <dbReference type="EMBL" id="KAF1811647.1"/>
    </source>
</evidence>
<feature type="compositionally biased region" description="Polar residues" evidence="1">
    <location>
        <begin position="235"/>
        <end position="247"/>
    </location>
</feature>
<reference evidence="2 4" key="1">
    <citation type="submission" date="2020-01" db="EMBL/GenBank/DDBJ databases">
        <authorList>
            <consortium name="DOE Joint Genome Institute"/>
            <person name="Haridas S."/>
            <person name="Albert R."/>
            <person name="Binder M."/>
            <person name="Bloem J."/>
            <person name="Labutti K."/>
            <person name="Salamov A."/>
            <person name="Andreopoulos B."/>
            <person name="Baker S.E."/>
            <person name="Barry K."/>
            <person name="Bills G."/>
            <person name="Bluhm B.H."/>
            <person name="Cannon C."/>
            <person name="Castanera R."/>
            <person name="Culley D.E."/>
            <person name="Daum C."/>
            <person name="Ezra D."/>
            <person name="Gonzalez J.B."/>
            <person name="Henrissat B."/>
            <person name="Kuo A."/>
            <person name="Liang C."/>
            <person name="Lipzen A."/>
            <person name="Lutzoni F."/>
            <person name="Magnuson J."/>
            <person name="Mondo S."/>
            <person name="Nolan M."/>
            <person name="Ohm R."/>
            <person name="Pangilinan J."/>
            <person name="Park H.-J."/>
            <person name="Ramirez L."/>
            <person name="Alfaro M."/>
            <person name="Sun H."/>
            <person name="Tritt A."/>
            <person name="Yoshinaga Y."/>
            <person name="Zwiers L.-H."/>
            <person name="Turgeon B.G."/>
            <person name="Goodwin S.B."/>
            <person name="Spatafora J.W."/>
            <person name="Crous P.W."/>
            <person name="Grigoriev I.V."/>
        </authorList>
    </citation>
    <scope>NUCLEOTIDE SEQUENCE</scope>
    <source>
        <strain evidence="2 4">CBS 781.70</strain>
    </source>
</reference>
<reference evidence="4" key="3">
    <citation type="submission" date="2025-04" db="UniProtKB">
        <authorList>
            <consortium name="RefSeq"/>
        </authorList>
    </citation>
    <scope>IDENTIFICATION</scope>
    <source>
        <strain evidence="4">CBS 781.70</strain>
    </source>
</reference>
<name>A0A6G1G0K9_9PEZI</name>
<dbReference type="Proteomes" id="UP000504638">
    <property type="component" value="Unplaced"/>
</dbReference>